<sequence length="275" mass="29424">MAAQACSSSPSTDVWIADTGATNHMTAEFGNLAAPISYIGSETITAANGPGLAIAHISYSSIPTATSSFQLTNVLHVPQVFGCACYPSLKPYVHNKLQPKTTQCLFIGYALQYKGYICYNLSSHKLIVSRHVICYESCFPWALGVSFSPSPLQEPLRPLNVYYPAISPLTHLPCLPVSPVASESSSVSSSPLFSHVPQPIPADLSHSSCASLDLLTILPVAPPNVHPMQTRSKSGIVKKKVFLPTVQASSDLSVTEPSTYASGVKNSKWQQAMQD</sequence>
<protein>
    <recommendedName>
        <fullName evidence="1">Retroviral polymerase SH3-like domain-containing protein</fullName>
    </recommendedName>
</protein>
<accession>A0AAD4WG26</accession>
<dbReference type="Proteomes" id="UP001054821">
    <property type="component" value="Chromosome 2"/>
</dbReference>
<dbReference type="Pfam" id="PF25597">
    <property type="entry name" value="SH3_retrovirus"/>
    <property type="match status" value="1"/>
</dbReference>
<proteinExistence type="predicted"/>
<reference evidence="2 3" key="1">
    <citation type="journal article" date="2022" name="G3 (Bethesda)">
        <title>Whole-genome sequence and methylome profiling of the almond [Prunus dulcis (Mill.) D.A. Webb] cultivar 'Nonpareil'.</title>
        <authorList>
            <person name="D'Amico-Willman K.M."/>
            <person name="Ouma W.Z."/>
            <person name="Meulia T."/>
            <person name="Sideli G.M."/>
            <person name="Gradziel T.M."/>
            <person name="Fresnedo-Ramirez J."/>
        </authorList>
    </citation>
    <scope>NUCLEOTIDE SEQUENCE [LARGE SCALE GENOMIC DNA]</scope>
    <source>
        <strain evidence="2">Clone GOH B32 T37-40</strain>
    </source>
</reference>
<evidence type="ECO:0000313" key="2">
    <source>
        <dbReference type="EMBL" id="KAI5342843.1"/>
    </source>
</evidence>
<evidence type="ECO:0000259" key="1">
    <source>
        <dbReference type="Pfam" id="PF25597"/>
    </source>
</evidence>
<dbReference type="InterPro" id="IPR057670">
    <property type="entry name" value="SH3_retrovirus"/>
</dbReference>
<comment type="caution">
    <text evidence="2">The sequence shown here is derived from an EMBL/GenBank/DDBJ whole genome shotgun (WGS) entry which is preliminary data.</text>
</comment>
<organism evidence="2 3">
    <name type="scientific">Prunus dulcis</name>
    <name type="common">Almond</name>
    <name type="synonym">Amygdalus dulcis</name>
    <dbReference type="NCBI Taxonomy" id="3755"/>
    <lineage>
        <taxon>Eukaryota</taxon>
        <taxon>Viridiplantae</taxon>
        <taxon>Streptophyta</taxon>
        <taxon>Embryophyta</taxon>
        <taxon>Tracheophyta</taxon>
        <taxon>Spermatophyta</taxon>
        <taxon>Magnoliopsida</taxon>
        <taxon>eudicotyledons</taxon>
        <taxon>Gunneridae</taxon>
        <taxon>Pentapetalae</taxon>
        <taxon>rosids</taxon>
        <taxon>fabids</taxon>
        <taxon>Rosales</taxon>
        <taxon>Rosaceae</taxon>
        <taxon>Amygdaloideae</taxon>
        <taxon>Amygdaleae</taxon>
        <taxon>Prunus</taxon>
    </lineage>
</organism>
<gene>
    <name evidence="2" type="ORF">L3X38_010719</name>
</gene>
<keyword evidence="3" id="KW-1185">Reference proteome</keyword>
<dbReference type="AlphaFoldDB" id="A0AAD4WG26"/>
<feature type="domain" description="Retroviral polymerase SH3-like" evidence="1">
    <location>
        <begin position="83"/>
        <end position="142"/>
    </location>
</feature>
<evidence type="ECO:0000313" key="3">
    <source>
        <dbReference type="Proteomes" id="UP001054821"/>
    </source>
</evidence>
<dbReference type="EMBL" id="JAJFAZ020000002">
    <property type="protein sequence ID" value="KAI5342843.1"/>
    <property type="molecule type" value="Genomic_DNA"/>
</dbReference>
<name>A0AAD4WG26_PRUDU</name>